<organism evidence="2 3">
    <name type="scientific">Corynespora cassiicola Philippines</name>
    <dbReference type="NCBI Taxonomy" id="1448308"/>
    <lineage>
        <taxon>Eukaryota</taxon>
        <taxon>Fungi</taxon>
        <taxon>Dikarya</taxon>
        <taxon>Ascomycota</taxon>
        <taxon>Pezizomycotina</taxon>
        <taxon>Dothideomycetes</taxon>
        <taxon>Pleosporomycetidae</taxon>
        <taxon>Pleosporales</taxon>
        <taxon>Corynesporascaceae</taxon>
        <taxon>Corynespora</taxon>
    </lineage>
</organism>
<proteinExistence type="predicted"/>
<reference evidence="2 3" key="1">
    <citation type="journal article" date="2018" name="Front. Microbiol.">
        <title>Genome-Wide Analysis of Corynespora cassiicola Leaf Fall Disease Putative Effectors.</title>
        <authorList>
            <person name="Lopez D."/>
            <person name="Ribeiro S."/>
            <person name="Label P."/>
            <person name="Fumanal B."/>
            <person name="Venisse J.S."/>
            <person name="Kohler A."/>
            <person name="de Oliveira R.R."/>
            <person name="Labutti K."/>
            <person name="Lipzen A."/>
            <person name="Lail K."/>
            <person name="Bauer D."/>
            <person name="Ohm R.A."/>
            <person name="Barry K.W."/>
            <person name="Spatafora J."/>
            <person name="Grigoriev I.V."/>
            <person name="Martin F.M."/>
            <person name="Pujade-Renaud V."/>
        </authorList>
    </citation>
    <scope>NUCLEOTIDE SEQUENCE [LARGE SCALE GENOMIC DNA]</scope>
    <source>
        <strain evidence="2 3">Philippines</strain>
    </source>
</reference>
<dbReference type="AlphaFoldDB" id="A0A2T2N6Z3"/>
<gene>
    <name evidence="2" type="ORF">BS50DRAFT_156442</name>
</gene>
<dbReference type="EMBL" id="KZ678145">
    <property type="protein sequence ID" value="PSN61221.1"/>
    <property type="molecule type" value="Genomic_DNA"/>
</dbReference>
<feature type="compositionally biased region" description="Gly residues" evidence="1">
    <location>
        <begin position="96"/>
        <end position="111"/>
    </location>
</feature>
<keyword evidence="3" id="KW-1185">Reference proteome</keyword>
<name>A0A2T2N6Z3_CORCC</name>
<sequence>MQTERLAGEAARAPQQFPSHSLAVDLQLAWQGSALGTPPSRRATKEMQELGRGARPAIGPRRPRCRIATRIRLARLGGQRADLGRGTAPASRTAAGGDGGDGSDGSDGSDGGDVAVRVQLTAPSSSAAMRHARSAPSRSQSPRLPSQRHRLPPAPAVLRLESKLGTHTPHSMSVFVAQRPASRGRCALQDARNECN</sequence>
<evidence type="ECO:0000256" key="1">
    <source>
        <dbReference type="SAM" id="MobiDB-lite"/>
    </source>
</evidence>
<accession>A0A2T2N6Z3</accession>
<evidence type="ECO:0000313" key="2">
    <source>
        <dbReference type="EMBL" id="PSN61221.1"/>
    </source>
</evidence>
<feature type="region of interest" description="Disordered" evidence="1">
    <location>
        <begin position="78"/>
        <end position="153"/>
    </location>
</feature>
<feature type="region of interest" description="Disordered" evidence="1">
    <location>
        <begin position="33"/>
        <end position="60"/>
    </location>
</feature>
<dbReference type="Proteomes" id="UP000240883">
    <property type="component" value="Unassembled WGS sequence"/>
</dbReference>
<feature type="compositionally biased region" description="Low complexity" evidence="1">
    <location>
        <begin position="122"/>
        <end position="145"/>
    </location>
</feature>
<evidence type="ECO:0000313" key="3">
    <source>
        <dbReference type="Proteomes" id="UP000240883"/>
    </source>
</evidence>
<feature type="compositionally biased region" description="Low complexity" evidence="1">
    <location>
        <begin position="51"/>
        <end position="60"/>
    </location>
</feature>
<protein>
    <submittedName>
        <fullName evidence="2">Uncharacterized protein</fullName>
    </submittedName>
</protein>